<dbReference type="GO" id="GO:0052621">
    <property type="term" value="F:diguanylate cyclase activity"/>
    <property type="evidence" value="ECO:0007669"/>
    <property type="project" value="UniProtKB-EC"/>
</dbReference>
<dbReference type="InterPro" id="IPR029787">
    <property type="entry name" value="Nucleotide_cyclase"/>
</dbReference>
<dbReference type="GO" id="GO:1902201">
    <property type="term" value="P:negative regulation of bacterial-type flagellum-dependent cell motility"/>
    <property type="evidence" value="ECO:0007669"/>
    <property type="project" value="TreeGrafter"/>
</dbReference>
<evidence type="ECO:0000256" key="1">
    <source>
        <dbReference type="ARBA" id="ARBA00012528"/>
    </source>
</evidence>
<dbReference type="EC" id="2.7.7.65" evidence="1"/>
<dbReference type="SMART" id="SM00267">
    <property type="entry name" value="GGDEF"/>
    <property type="match status" value="1"/>
</dbReference>
<dbReference type="NCBIfam" id="TIGR00254">
    <property type="entry name" value="GGDEF"/>
    <property type="match status" value="1"/>
</dbReference>
<dbReference type="Proteomes" id="UP000004728">
    <property type="component" value="Unassembled WGS sequence"/>
</dbReference>
<dbReference type="CDD" id="cd06225">
    <property type="entry name" value="HAMP"/>
    <property type="match status" value="1"/>
</dbReference>
<dbReference type="InterPro" id="IPR003660">
    <property type="entry name" value="HAMP_dom"/>
</dbReference>
<keyword evidence="6" id="KW-1185">Reference proteome</keyword>
<dbReference type="InterPro" id="IPR050469">
    <property type="entry name" value="Diguanylate_Cyclase"/>
</dbReference>
<evidence type="ECO:0000256" key="2">
    <source>
        <dbReference type="SAM" id="Phobius"/>
    </source>
</evidence>
<dbReference type="GO" id="GO:0043709">
    <property type="term" value="P:cell adhesion involved in single-species biofilm formation"/>
    <property type="evidence" value="ECO:0007669"/>
    <property type="project" value="TreeGrafter"/>
</dbReference>
<evidence type="ECO:0000259" key="4">
    <source>
        <dbReference type="PROSITE" id="PS50887"/>
    </source>
</evidence>
<feature type="domain" description="HAMP" evidence="3">
    <location>
        <begin position="196"/>
        <end position="249"/>
    </location>
</feature>
<dbReference type="GO" id="GO:0007165">
    <property type="term" value="P:signal transduction"/>
    <property type="evidence" value="ECO:0007669"/>
    <property type="project" value="InterPro"/>
</dbReference>
<dbReference type="Gene3D" id="3.30.70.270">
    <property type="match status" value="1"/>
</dbReference>
<dbReference type="SMART" id="SM00304">
    <property type="entry name" value="HAMP"/>
    <property type="match status" value="1"/>
</dbReference>
<keyword evidence="2" id="KW-0472">Membrane</keyword>
<dbReference type="InterPro" id="IPR007891">
    <property type="entry name" value="CHASE3"/>
</dbReference>
<dbReference type="Pfam" id="PF00672">
    <property type="entry name" value="HAMP"/>
    <property type="match status" value="1"/>
</dbReference>
<keyword evidence="2" id="KW-1133">Transmembrane helix</keyword>
<keyword evidence="2" id="KW-0812">Transmembrane</keyword>
<protein>
    <recommendedName>
        <fullName evidence="1">diguanylate cyclase</fullName>
        <ecNumber evidence="1">2.7.7.65</ecNumber>
    </recommendedName>
</protein>
<dbReference type="PANTHER" id="PTHR45138:SF24">
    <property type="entry name" value="DIGUANYLATE CYCLASE DGCC-RELATED"/>
    <property type="match status" value="1"/>
</dbReference>
<dbReference type="Pfam" id="PF05227">
    <property type="entry name" value="CHASE3"/>
    <property type="match status" value="1"/>
</dbReference>
<dbReference type="GO" id="GO:0005886">
    <property type="term" value="C:plasma membrane"/>
    <property type="evidence" value="ECO:0007669"/>
    <property type="project" value="TreeGrafter"/>
</dbReference>
<dbReference type="Gene3D" id="6.10.340.10">
    <property type="match status" value="1"/>
</dbReference>
<reference evidence="5 6" key="1">
    <citation type="journal article" date="2012" name="J. Bacteriol.">
        <title>Draft Genome Sequence of Novosphingobium nitrogenifigens Y88T.</title>
        <authorList>
            <person name="Strabala T.J."/>
            <person name="Macdonald L."/>
            <person name="Liu V."/>
            <person name="Smit A.M."/>
        </authorList>
    </citation>
    <scope>NUCLEOTIDE SEQUENCE [LARGE SCALE GENOMIC DNA]</scope>
    <source>
        <strain evidence="5 6">DSM 19370</strain>
    </source>
</reference>
<organism evidence="5 6">
    <name type="scientific">Novosphingobium nitrogenifigens DSM 19370</name>
    <dbReference type="NCBI Taxonomy" id="983920"/>
    <lineage>
        <taxon>Bacteria</taxon>
        <taxon>Pseudomonadati</taxon>
        <taxon>Pseudomonadota</taxon>
        <taxon>Alphaproteobacteria</taxon>
        <taxon>Sphingomonadales</taxon>
        <taxon>Sphingomonadaceae</taxon>
        <taxon>Novosphingobium</taxon>
    </lineage>
</organism>
<dbReference type="HOGENOM" id="CLU_000445_11_24_5"/>
<feature type="transmembrane region" description="Helical" evidence="2">
    <location>
        <begin position="171"/>
        <end position="195"/>
    </location>
</feature>
<dbReference type="InterPro" id="IPR000160">
    <property type="entry name" value="GGDEF_dom"/>
</dbReference>
<sequence length="602" mass="65631">MLCVALGGVLALLAALLLDQSTQMRNSLVWVAHSSEVLKTANQSINHLRAAESGLRGYIITHDPAFAETANGEIAASRKGAAALVQLTMDNASQNDRSREIRTLVEARAISLEQSASLARSGQFKAAEDNIATGRGRYLMTLVDARVGDLLGEERALSASRMGTASSRLDAIFWLVVVGTPATMLLVLIACMGLIRRIREPVEAMMAVMGQLGSGDRSARIATDMRSREFERLALGYNAMADELAQAVSDQVHSEERLRLTNLELSHTAEVLRERGEVIELLGGMAHRMQAARTDEELAAIIRVFVPRVLPDIPGALYAHNNSRNLLVPIAAWGGLEVDPAGFAPDQCWALRRGQSHFVIEPGSDIVCAHVADATDHYHCEPLLAGGEVIGVLYLKGVVEAENRFRLTVLTENIASALVNHRLQRGLREQTIRDPLTGLFNRRYMEETLALEIVRVLRSGDPLSLVMCDVDHFKRFNDEFGHDAGDAVLQAVAVEMRSRFRDGDVICRFGGEEFTIIAPGSTAADMAARVDVVRQAISELTVHQGGRTLGAITMSFGVTAWDNSMERDGSTLIKTADAGLYRAKREGRNRVVIEQRADLVPG</sequence>
<feature type="domain" description="GGDEF" evidence="4">
    <location>
        <begin position="461"/>
        <end position="596"/>
    </location>
</feature>
<name>F1Z3Z4_9SPHN</name>
<evidence type="ECO:0000259" key="3">
    <source>
        <dbReference type="PROSITE" id="PS50885"/>
    </source>
</evidence>
<dbReference type="AlphaFoldDB" id="F1Z3Z4"/>
<dbReference type="SUPFAM" id="SSF158472">
    <property type="entry name" value="HAMP domain-like"/>
    <property type="match status" value="1"/>
</dbReference>
<dbReference type="FunFam" id="3.30.70.270:FF:000001">
    <property type="entry name" value="Diguanylate cyclase domain protein"/>
    <property type="match status" value="1"/>
</dbReference>
<dbReference type="InterPro" id="IPR043128">
    <property type="entry name" value="Rev_trsase/Diguanyl_cyclase"/>
</dbReference>
<dbReference type="PANTHER" id="PTHR45138">
    <property type="entry name" value="REGULATORY COMPONENTS OF SENSORY TRANSDUCTION SYSTEM"/>
    <property type="match status" value="1"/>
</dbReference>
<gene>
    <name evidence="5" type="ORF">Y88_1763</name>
</gene>
<dbReference type="Pfam" id="PF00990">
    <property type="entry name" value="GGDEF"/>
    <property type="match status" value="1"/>
</dbReference>
<proteinExistence type="predicted"/>
<dbReference type="STRING" id="983920.Y88_1763"/>
<dbReference type="PROSITE" id="PS50887">
    <property type="entry name" value="GGDEF"/>
    <property type="match status" value="1"/>
</dbReference>
<evidence type="ECO:0000313" key="5">
    <source>
        <dbReference type="EMBL" id="EGD60682.1"/>
    </source>
</evidence>
<dbReference type="SUPFAM" id="SSF55781">
    <property type="entry name" value="GAF domain-like"/>
    <property type="match status" value="1"/>
</dbReference>
<accession>F1Z3Z4</accession>
<dbReference type="eggNOG" id="COG3706">
    <property type="taxonomic scope" value="Bacteria"/>
</dbReference>
<dbReference type="CDD" id="cd19410">
    <property type="entry name" value="HK9-like_sensor"/>
    <property type="match status" value="1"/>
</dbReference>
<dbReference type="EMBL" id="AEWJ01000013">
    <property type="protein sequence ID" value="EGD60682.1"/>
    <property type="molecule type" value="Genomic_DNA"/>
</dbReference>
<dbReference type="CDD" id="cd01949">
    <property type="entry name" value="GGDEF"/>
    <property type="match status" value="1"/>
</dbReference>
<dbReference type="InParanoid" id="F1Z3Z4"/>
<comment type="caution">
    <text evidence="5">The sequence shown here is derived from an EMBL/GenBank/DDBJ whole genome shotgun (WGS) entry which is preliminary data.</text>
</comment>
<evidence type="ECO:0000313" key="6">
    <source>
        <dbReference type="Proteomes" id="UP000004728"/>
    </source>
</evidence>
<dbReference type="PROSITE" id="PS50885">
    <property type="entry name" value="HAMP"/>
    <property type="match status" value="1"/>
</dbReference>
<dbReference type="SUPFAM" id="SSF55073">
    <property type="entry name" value="Nucleotide cyclase"/>
    <property type="match status" value="1"/>
</dbReference>